<accession>A0A814IHQ9</accession>
<comment type="caution">
    <text evidence="2">The sequence shown here is derived from an EMBL/GenBank/DDBJ whole genome shotgun (WGS) entry which is preliminary data.</text>
</comment>
<evidence type="ECO:0000313" key="2">
    <source>
        <dbReference type="EMBL" id="CAF1024591.1"/>
    </source>
</evidence>
<dbReference type="EMBL" id="CAJNOO010000746">
    <property type="protein sequence ID" value="CAF1024591.1"/>
    <property type="molecule type" value="Genomic_DNA"/>
</dbReference>
<dbReference type="EMBL" id="CAJOAX010005388">
    <property type="protein sequence ID" value="CAF3946141.1"/>
    <property type="molecule type" value="Genomic_DNA"/>
</dbReference>
<protein>
    <submittedName>
        <fullName evidence="2">Uncharacterized protein</fullName>
    </submittedName>
</protein>
<sequence length="79" mass="9023">MCAFILLIELWHFLSHSRRFIRCLPHAVQQKFINQDFLNSSINNSITLANDPNDDIIRTLTTGSELPLVGSTRLLNNTI</sequence>
<dbReference type="AlphaFoldDB" id="A0A814IHQ9"/>
<organism evidence="2 6">
    <name type="scientific">Rotaria sordida</name>
    <dbReference type="NCBI Taxonomy" id="392033"/>
    <lineage>
        <taxon>Eukaryota</taxon>
        <taxon>Metazoa</taxon>
        <taxon>Spiralia</taxon>
        <taxon>Gnathifera</taxon>
        <taxon>Rotifera</taxon>
        <taxon>Eurotatoria</taxon>
        <taxon>Bdelloidea</taxon>
        <taxon>Philodinida</taxon>
        <taxon>Philodinidae</taxon>
        <taxon>Rotaria</taxon>
    </lineage>
</organism>
<evidence type="ECO:0000313" key="3">
    <source>
        <dbReference type="EMBL" id="CAF1105590.1"/>
    </source>
</evidence>
<feature type="chain" id="PRO_5036224794" evidence="1">
    <location>
        <begin position="18"/>
        <end position="79"/>
    </location>
</feature>
<name>A0A814IHQ9_9BILA</name>
<evidence type="ECO:0000313" key="5">
    <source>
        <dbReference type="EMBL" id="CAF4077096.1"/>
    </source>
</evidence>
<evidence type="ECO:0000256" key="1">
    <source>
        <dbReference type="SAM" id="SignalP"/>
    </source>
</evidence>
<dbReference type="Proteomes" id="UP000663889">
    <property type="component" value="Unassembled WGS sequence"/>
</dbReference>
<feature type="signal peptide" evidence="1">
    <location>
        <begin position="1"/>
        <end position="17"/>
    </location>
</feature>
<dbReference type="Proteomes" id="UP000663823">
    <property type="component" value="Unassembled WGS sequence"/>
</dbReference>
<gene>
    <name evidence="5" type="ORF">FNK824_LOCUS30146</name>
    <name evidence="4" type="ORF">OTI717_LOCUS26129</name>
    <name evidence="2" type="ORF">RFH988_LOCUS15379</name>
    <name evidence="3" type="ORF">SEV965_LOCUS16108</name>
</gene>
<dbReference type="Proteomes" id="UP000663874">
    <property type="component" value="Unassembled WGS sequence"/>
</dbReference>
<dbReference type="Proteomes" id="UP000663882">
    <property type="component" value="Unassembled WGS sequence"/>
</dbReference>
<dbReference type="EMBL" id="CAJNOU010000869">
    <property type="protein sequence ID" value="CAF1105590.1"/>
    <property type="molecule type" value="Genomic_DNA"/>
</dbReference>
<proteinExistence type="predicted"/>
<dbReference type="EMBL" id="CAJOBE010009095">
    <property type="protein sequence ID" value="CAF4077096.1"/>
    <property type="molecule type" value="Genomic_DNA"/>
</dbReference>
<evidence type="ECO:0000313" key="6">
    <source>
        <dbReference type="Proteomes" id="UP000663882"/>
    </source>
</evidence>
<evidence type="ECO:0000313" key="4">
    <source>
        <dbReference type="EMBL" id="CAF3946141.1"/>
    </source>
</evidence>
<reference evidence="2" key="1">
    <citation type="submission" date="2021-02" db="EMBL/GenBank/DDBJ databases">
        <authorList>
            <person name="Nowell W R."/>
        </authorList>
    </citation>
    <scope>NUCLEOTIDE SEQUENCE</scope>
</reference>
<keyword evidence="1" id="KW-0732">Signal</keyword>